<dbReference type="PROSITE" id="PS50089">
    <property type="entry name" value="ZF_RING_2"/>
    <property type="match status" value="1"/>
</dbReference>
<dbReference type="SMART" id="SM00184">
    <property type="entry name" value="RING"/>
    <property type="match status" value="1"/>
</dbReference>
<keyword evidence="7" id="KW-0175">Coiled coil</keyword>
<dbReference type="GO" id="GO:0005737">
    <property type="term" value="C:cytoplasm"/>
    <property type="evidence" value="ECO:0007669"/>
    <property type="project" value="UniProtKB-ARBA"/>
</dbReference>
<evidence type="ECO:0000259" key="10">
    <source>
        <dbReference type="PROSITE" id="PS50188"/>
    </source>
</evidence>
<dbReference type="AlphaFoldDB" id="A0ABD0WHL1"/>
<evidence type="ECO:0000256" key="5">
    <source>
        <dbReference type="ARBA" id="ARBA00022859"/>
    </source>
</evidence>
<reference evidence="11 12" key="1">
    <citation type="submission" date="2024-06" db="EMBL/GenBank/DDBJ databases">
        <authorList>
            <person name="Pan Q."/>
            <person name="Wen M."/>
            <person name="Jouanno E."/>
            <person name="Zahm M."/>
            <person name="Klopp C."/>
            <person name="Cabau C."/>
            <person name="Louis A."/>
            <person name="Berthelot C."/>
            <person name="Parey E."/>
            <person name="Roest Crollius H."/>
            <person name="Montfort J."/>
            <person name="Robinson-Rechavi M."/>
            <person name="Bouchez O."/>
            <person name="Lampietro C."/>
            <person name="Lopez Roques C."/>
            <person name="Donnadieu C."/>
            <person name="Postlethwait J."/>
            <person name="Bobe J."/>
            <person name="Verreycken H."/>
            <person name="Guiguen Y."/>
        </authorList>
    </citation>
    <scope>NUCLEOTIDE SEQUENCE [LARGE SCALE GENOMIC DNA]</scope>
    <source>
        <strain evidence="11">Up_M1</strain>
        <tissue evidence="11">Testis</tissue>
    </source>
</reference>
<dbReference type="InterPro" id="IPR006574">
    <property type="entry name" value="PRY"/>
</dbReference>
<dbReference type="InterPro" id="IPR058030">
    <property type="entry name" value="TRIM8/14/16/25/29/45/65_CC"/>
</dbReference>
<sequence>MQMASSSSGLSEEQFLCSICLDVFTDPVSIPCGHNFCKACIRTYWDSNELCQCPMCKEIFYQRPNLRINMFISEMADHFRKSVKKSNSNEELHPDLSGEVSCDICTGTKLKALKSCLVCLTSYCKTHLEPHHIAPALKKHKLINPVENLEDRMCKKHDRLLELFCRTDQTCLCVFCSDHMSHQIVPLEKEYVEKMSRLEKTEAKVQQMIQERLQKVQEIKHSVELSRKDAERQISDSVEVFTALVCSIERRKAELLEVIEEKQRAAERQAEGLIKELEQEVTELKRRCSDLEQLSHTEDHLYLLQSITSLCTPPPTKDWSEISVPSDLCVQGTVRRAVSQLEETVVREVTRLCDAELKRLHQYEVDVTLDPDTAQPDLILSDDGKQVRCGNIKQNVPDNPERFYNFLNVLGKKGFSSGRFYYEVMVKEKTEWYLGVARESVKRKGKTSLSFKDGYWTVCLNGVEYEALAGPRGPLSLRQKPQKVGVFVDYEEGLVSFYDVEARSHIYSFTGCTFTEKLYPYFNPCTNDGGKNSAPLIISTVNHTD</sequence>
<dbReference type="GO" id="GO:0008270">
    <property type="term" value="F:zinc ion binding"/>
    <property type="evidence" value="ECO:0007669"/>
    <property type="project" value="UniProtKB-KW"/>
</dbReference>
<dbReference type="InterPro" id="IPR051051">
    <property type="entry name" value="E3_ubiq-ligase_TRIM/RNF"/>
</dbReference>
<dbReference type="SUPFAM" id="SSF49899">
    <property type="entry name" value="Concanavalin A-like lectins/glucanases"/>
    <property type="match status" value="1"/>
</dbReference>
<evidence type="ECO:0000313" key="11">
    <source>
        <dbReference type="EMBL" id="KAL0964961.1"/>
    </source>
</evidence>
<evidence type="ECO:0008006" key="13">
    <source>
        <dbReference type="Google" id="ProtNLM"/>
    </source>
</evidence>
<feature type="domain" description="RING-type" evidence="8">
    <location>
        <begin position="17"/>
        <end position="57"/>
    </location>
</feature>
<evidence type="ECO:0000313" key="12">
    <source>
        <dbReference type="Proteomes" id="UP001557470"/>
    </source>
</evidence>
<dbReference type="SUPFAM" id="SSF57845">
    <property type="entry name" value="B-box zinc-binding domain"/>
    <property type="match status" value="1"/>
</dbReference>
<evidence type="ECO:0000256" key="4">
    <source>
        <dbReference type="ARBA" id="ARBA00022833"/>
    </source>
</evidence>
<keyword evidence="3 6" id="KW-0863">Zinc-finger</keyword>
<organism evidence="11 12">
    <name type="scientific">Umbra pygmaea</name>
    <name type="common">Eastern mudminnow</name>
    <dbReference type="NCBI Taxonomy" id="75934"/>
    <lineage>
        <taxon>Eukaryota</taxon>
        <taxon>Metazoa</taxon>
        <taxon>Chordata</taxon>
        <taxon>Craniata</taxon>
        <taxon>Vertebrata</taxon>
        <taxon>Euteleostomi</taxon>
        <taxon>Actinopterygii</taxon>
        <taxon>Neopterygii</taxon>
        <taxon>Teleostei</taxon>
        <taxon>Protacanthopterygii</taxon>
        <taxon>Esociformes</taxon>
        <taxon>Umbridae</taxon>
        <taxon>Umbra</taxon>
    </lineage>
</organism>
<dbReference type="InterPro" id="IPR001841">
    <property type="entry name" value="Znf_RING"/>
</dbReference>
<dbReference type="Pfam" id="PF25600">
    <property type="entry name" value="TRIM_CC"/>
    <property type="match status" value="1"/>
</dbReference>
<dbReference type="SMART" id="SM00449">
    <property type="entry name" value="SPRY"/>
    <property type="match status" value="1"/>
</dbReference>
<evidence type="ECO:0000256" key="1">
    <source>
        <dbReference type="ARBA" id="ARBA00022588"/>
    </source>
</evidence>
<dbReference type="EMBL" id="JAGEUA010000009">
    <property type="protein sequence ID" value="KAL0964961.1"/>
    <property type="molecule type" value="Genomic_DNA"/>
</dbReference>
<dbReference type="InterPro" id="IPR017907">
    <property type="entry name" value="Znf_RING_CS"/>
</dbReference>
<dbReference type="SUPFAM" id="SSF57850">
    <property type="entry name" value="RING/U-box"/>
    <property type="match status" value="1"/>
</dbReference>
<dbReference type="InterPro" id="IPR003879">
    <property type="entry name" value="Butyrophylin_SPRY"/>
</dbReference>
<evidence type="ECO:0000256" key="2">
    <source>
        <dbReference type="ARBA" id="ARBA00022723"/>
    </source>
</evidence>
<dbReference type="SMART" id="SM00336">
    <property type="entry name" value="BBOX"/>
    <property type="match status" value="1"/>
</dbReference>
<dbReference type="InterPro" id="IPR043136">
    <property type="entry name" value="B30.2/SPRY_sf"/>
</dbReference>
<feature type="coiled-coil region" evidence="7">
    <location>
        <begin position="191"/>
        <end position="294"/>
    </location>
</feature>
<dbReference type="Gene3D" id="4.10.830.40">
    <property type="match status" value="1"/>
</dbReference>
<keyword evidence="1" id="KW-0399">Innate immunity</keyword>
<evidence type="ECO:0000256" key="6">
    <source>
        <dbReference type="PROSITE-ProRule" id="PRU00024"/>
    </source>
</evidence>
<dbReference type="Gene3D" id="2.60.120.920">
    <property type="match status" value="1"/>
</dbReference>
<gene>
    <name evidence="11" type="ORF">UPYG_G00274930</name>
</gene>
<dbReference type="Pfam" id="PF13765">
    <property type="entry name" value="PRY"/>
    <property type="match status" value="1"/>
</dbReference>
<dbReference type="InterPro" id="IPR001870">
    <property type="entry name" value="B30.2/SPRY"/>
</dbReference>
<evidence type="ECO:0000256" key="3">
    <source>
        <dbReference type="ARBA" id="ARBA00022771"/>
    </source>
</evidence>
<dbReference type="PANTHER" id="PTHR25465:SF32">
    <property type="entry name" value="BLOODTHIRSTY-RELATED GENE FAMILY, MEMBER 16 ISOFORM X1-RELATED"/>
    <property type="match status" value="1"/>
</dbReference>
<evidence type="ECO:0000259" key="8">
    <source>
        <dbReference type="PROSITE" id="PS50089"/>
    </source>
</evidence>
<dbReference type="PANTHER" id="PTHR25465">
    <property type="entry name" value="B-BOX DOMAIN CONTAINING"/>
    <property type="match status" value="1"/>
</dbReference>
<evidence type="ECO:0000259" key="9">
    <source>
        <dbReference type="PROSITE" id="PS50119"/>
    </source>
</evidence>
<keyword evidence="5" id="KW-0391">Immunity</keyword>
<keyword evidence="2" id="KW-0479">Metal-binding</keyword>
<protein>
    <recommendedName>
        <fullName evidence="13">E3 ubiquitin-protein ligase TRIM39-like</fullName>
    </recommendedName>
</protein>
<name>A0ABD0WHL1_UMBPY</name>
<dbReference type="InterPro" id="IPR027370">
    <property type="entry name" value="Znf-RING_euk"/>
</dbReference>
<dbReference type="Pfam" id="PF00643">
    <property type="entry name" value="zf-B_box"/>
    <property type="match status" value="1"/>
</dbReference>
<dbReference type="Pfam" id="PF13445">
    <property type="entry name" value="zf-RING_UBOX"/>
    <property type="match status" value="1"/>
</dbReference>
<feature type="domain" description="B box-type" evidence="9">
    <location>
        <begin position="149"/>
        <end position="187"/>
    </location>
</feature>
<keyword evidence="12" id="KW-1185">Reference proteome</keyword>
<comment type="caution">
    <text evidence="11">The sequence shown here is derived from an EMBL/GenBank/DDBJ whole genome shotgun (WGS) entry which is preliminary data.</text>
</comment>
<dbReference type="InterPro" id="IPR013083">
    <property type="entry name" value="Znf_RING/FYVE/PHD"/>
</dbReference>
<accession>A0ABD0WHL1</accession>
<dbReference type="InterPro" id="IPR000315">
    <property type="entry name" value="Znf_B-box"/>
</dbReference>
<dbReference type="FunFam" id="2.60.120.920:FF:000004">
    <property type="entry name" value="Butyrophilin subfamily 1 member A1"/>
    <property type="match status" value="1"/>
</dbReference>
<dbReference type="InterPro" id="IPR013320">
    <property type="entry name" value="ConA-like_dom_sf"/>
</dbReference>
<dbReference type="SMART" id="SM00589">
    <property type="entry name" value="PRY"/>
    <property type="match status" value="1"/>
</dbReference>
<dbReference type="CDD" id="cd19769">
    <property type="entry name" value="Bbox2_TRIM16-like"/>
    <property type="match status" value="1"/>
</dbReference>
<proteinExistence type="predicted"/>
<dbReference type="Gene3D" id="3.30.160.60">
    <property type="entry name" value="Classic Zinc Finger"/>
    <property type="match status" value="1"/>
</dbReference>
<dbReference type="PRINTS" id="PR01407">
    <property type="entry name" value="BUTYPHLNCDUF"/>
</dbReference>
<dbReference type="Pfam" id="PF00622">
    <property type="entry name" value="SPRY"/>
    <property type="match status" value="1"/>
</dbReference>
<feature type="domain" description="B30.2/SPRY" evidence="10">
    <location>
        <begin position="347"/>
        <end position="543"/>
    </location>
</feature>
<dbReference type="PROSITE" id="PS00518">
    <property type="entry name" value="ZF_RING_1"/>
    <property type="match status" value="1"/>
</dbReference>
<keyword evidence="4" id="KW-0862">Zinc</keyword>
<evidence type="ECO:0000256" key="7">
    <source>
        <dbReference type="SAM" id="Coils"/>
    </source>
</evidence>
<dbReference type="PROSITE" id="PS50119">
    <property type="entry name" value="ZF_BBOX"/>
    <property type="match status" value="1"/>
</dbReference>
<dbReference type="GO" id="GO:0045087">
    <property type="term" value="P:innate immune response"/>
    <property type="evidence" value="ECO:0007669"/>
    <property type="project" value="UniProtKB-KW"/>
</dbReference>
<dbReference type="InterPro" id="IPR003877">
    <property type="entry name" value="SPRY_dom"/>
</dbReference>
<dbReference type="CDD" id="cd13733">
    <property type="entry name" value="SPRY_PRY_C-I_1"/>
    <property type="match status" value="1"/>
</dbReference>
<dbReference type="Gene3D" id="3.30.40.10">
    <property type="entry name" value="Zinc/RING finger domain, C3HC4 (zinc finger)"/>
    <property type="match status" value="1"/>
</dbReference>
<dbReference type="Proteomes" id="UP001557470">
    <property type="component" value="Unassembled WGS sequence"/>
</dbReference>
<dbReference type="PROSITE" id="PS50188">
    <property type="entry name" value="B302_SPRY"/>
    <property type="match status" value="1"/>
</dbReference>